<keyword evidence="2 6" id="KW-0540">Nuclease</keyword>
<dbReference type="HAMAP" id="MF_00265">
    <property type="entry name" value="VapC_Nob1"/>
    <property type="match status" value="1"/>
</dbReference>
<accession>K6WPS8</accession>
<dbReference type="STRING" id="1184609.KILIM_026_00620"/>
<dbReference type="GO" id="GO:0016787">
    <property type="term" value="F:hydrolase activity"/>
    <property type="evidence" value="ECO:0007669"/>
    <property type="project" value="UniProtKB-KW"/>
</dbReference>
<keyword evidence="3 6" id="KW-0479">Metal-binding</keyword>
<dbReference type="RefSeq" id="WP_006592323.1">
    <property type="nucleotide sequence ID" value="NZ_BAHD01000026.1"/>
</dbReference>
<evidence type="ECO:0000256" key="3">
    <source>
        <dbReference type="ARBA" id="ARBA00022723"/>
    </source>
</evidence>
<evidence type="ECO:0000256" key="2">
    <source>
        <dbReference type="ARBA" id="ARBA00022722"/>
    </source>
</evidence>
<name>K6WPS8_9MICO</name>
<dbReference type="Gene3D" id="3.40.50.1010">
    <property type="entry name" value="5'-nuclease"/>
    <property type="match status" value="1"/>
</dbReference>
<evidence type="ECO:0000256" key="4">
    <source>
        <dbReference type="ARBA" id="ARBA00022801"/>
    </source>
</evidence>
<evidence type="ECO:0000256" key="6">
    <source>
        <dbReference type="HAMAP-Rule" id="MF_00265"/>
    </source>
</evidence>
<dbReference type="SUPFAM" id="SSF88723">
    <property type="entry name" value="PIN domain-like"/>
    <property type="match status" value="1"/>
</dbReference>
<protein>
    <recommendedName>
        <fullName evidence="6">Ribonuclease VapC</fullName>
        <shortName evidence="6">RNase VapC</shortName>
        <ecNumber evidence="6">3.1.-.-</ecNumber>
    </recommendedName>
    <alternativeName>
        <fullName evidence="6">Toxin VapC</fullName>
    </alternativeName>
</protein>
<keyword evidence="4 6" id="KW-0378">Hydrolase</keyword>
<dbReference type="GO" id="GO:0004540">
    <property type="term" value="F:RNA nuclease activity"/>
    <property type="evidence" value="ECO:0007669"/>
    <property type="project" value="InterPro"/>
</dbReference>
<dbReference type="InterPro" id="IPR022907">
    <property type="entry name" value="VapC_family"/>
</dbReference>
<evidence type="ECO:0000256" key="5">
    <source>
        <dbReference type="ARBA" id="ARBA00022842"/>
    </source>
</evidence>
<keyword evidence="9" id="KW-1185">Reference proteome</keyword>
<evidence type="ECO:0000259" key="7">
    <source>
        <dbReference type="Pfam" id="PF01850"/>
    </source>
</evidence>
<comment type="cofactor">
    <cofactor evidence="6">
        <name>Mg(2+)</name>
        <dbReference type="ChEBI" id="CHEBI:18420"/>
    </cofactor>
</comment>
<dbReference type="GO" id="GO:0000287">
    <property type="term" value="F:magnesium ion binding"/>
    <property type="evidence" value="ECO:0007669"/>
    <property type="project" value="UniProtKB-UniRule"/>
</dbReference>
<dbReference type="eggNOG" id="COG1848">
    <property type="taxonomic scope" value="Bacteria"/>
</dbReference>
<dbReference type="Pfam" id="PF01850">
    <property type="entry name" value="PIN"/>
    <property type="match status" value="1"/>
</dbReference>
<comment type="caution">
    <text evidence="8">The sequence shown here is derived from an EMBL/GenBank/DDBJ whole genome shotgun (WGS) entry which is preliminary data.</text>
</comment>
<organism evidence="8 9">
    <name type="scientific">Kineosphaera limosa NBRC 100340</name>
    <dbReference type="NCBI Taxonomy" id="1184609"/>
    <lineage>
        <taxon>Bacteria</taxon>
        <taxon>Bacillati</taxon>
        <taxon>Actinomycetota</taxon>
        <taxon>Actinomycetes</taxon>
        <taxon>Micrococcales</taxon>
        <taxon>Dermatophilaceae</taxon>
        <taxon>Kineosphaera</taxon>
    </lineage>
</organism>
<sequence>MDAFDADVLIYAAVPGHPLGSPVRALLAASEPGVPAGIGSTLLLPELLIKPVRTENVGEVQQLTALVARLDLLPCDAATARLAVALGARYALRAADAVHLATAVHARAERFVTNNRKDFPETIGEIAITYPDRLSPPS</sequence>
<comment type="similarity">
    <text evidence="6">Belongs to the PINc/VapC protein family.</text>
</comment>
<dbReference type="EMBL" id="BAHD01000026">
    <property type="protein sequence ID" value="GAB95791.1"/>
    <property type="molecule type" value="Genomic_DNA"/>
</dbReference>
<dbReference type="AlphaFoldDB" id="K6WPS8"/>
<evidence type="ECO:0000313" key="9">
    <source>
        <dbReference type="Proteomes" id="UP000008366"/>
    </source>
</evidence>
<dbReference type="OrthoDB" id="4774897at2"/>
<dbReference type="GO" id="GO:0090729">
    <property type="term" value="F:toxin activity"/>
    <property type="evidence" value="ECO:0007669"/>
    <property type="project" value="UniProtKB-KW"/>
</dbReference>
<feature type="domain" description="PIN" evidence="7">
    <location>
        <begin position="4"/>
        <end position="120"/>
    </location>
</feature>
<gene>
    <name evidence="6" type="primary">vapC</name>
    <name evidence="8" type="ORF">KILIM_026_00620</name>
</gene>
<keyword evidence="5 6" id="KW-0460">Magnesium</keyword>
<feature type="binding site" evidence="6">
    <location>
        <position position="96"/>
    </location>
    <ligand>
        <name>Mg(2+)</name>
        <dbReference type="ChEBI" id="CHEBI:18420"/>
    </ligand>
</feature>
<keyword evidence="1 6" id="KW-1277">Toxin-antitoxin system</keyword>
<evidence type="ECO:0000256" key="1">
    <source>
        <dbReference type="ARBA" id="ARBA00022649"/>
    </source>
</evidence>
<dbReference type="InterPro" id="IPR029060">
    <property type="entry name" value="PIN-like_dom_sf"/>
</dbReference>
<dbReference type="InterPro" id="IPR002716">
    <property type="entry name" value="PIN_dom"/>
</dbReference>
<dbReference type="EC" id="3.1.-.-" evidence="6"/>
<reference evidence="8 9" key="1">
    <citation type="submission" date="2012-08" db="EMBL/GenBank/DDBJ databases">
        <title>Whole genome shotgun sequence of Kineosphaera limosa NBRC 100340.</title>
        <authorList>
            <person name="Yoshida I."/>
            <person name="Isaki S."/>
            <person name="Hosoyama A."/>
            <person name="Tsuchikane K."/>
            <person name="Katsumata H."/>
            <person name="Ando Y."/>
            <person name="Ohji S."/>
            <person name="Hamada M."/>
            <person name="Tamura T."/>
            <person name="Yamazoe A."/>
            <person name="Yamazaki S."/>
            <person name="Fujita N."/>
        </authorList>
    </citation>
    <scope>NUCLEOTIDE SEQUENCE [LARGE SCALE GENOMIC DNA]</scope>
    <source>
        <strain evidence="8 9">NBRC 100340</strain>
    </source>
</reference>
<proteinExistence type="inferred from homology"/>
<feature type="binding site" evidence="6">
    <location>
        <position position="5"/>
    </location>
    <ligand>
        <name>Mg(2+)</name>
        <dbReference type="ChEBI" id="CHEBI:18420"/>
    </ligand>
</feature>
<dbReference type="Proteomes" id="UP000008366">
    <property type="component" value="Unassembled WGS sequence"/>
</dbReference>
<evidence type="ECO:0000313" key="8">
    <source>
        <dbReference type="EMBL" id="GAB95791.1"/>
    </source>
</evidence>
<comment type="function">
    <text evidence="6">Toxic component of a toxin-antitoxin (TA) system. An RNase.</text>
</comment>
<keyword evidence="6" id="KW-0800">Toxin</keyword>